<sequence>MRQGLPQGAVLSCLIFNIMIDDLEAAIQKVPGVPCLFFADDGVLWDTRRNIHSLEDALKRSLLNPVICPELGISSPHHPRDLCLRERKMNH</sequence>
<dbReference type="InterPro" id="IPR000477">
    <property type="entry name" value="RT_dom"/>
</dbReference>
<gene>
    <name evidence="3" type="ORF">TNCV_3167431</name>
</gene>
<dbReference type="AlphaFoldDB" id="A0A8X6RKD1"/>
<dbReference type="Proteomes" id="UP000887159">
    <property type="component" value="Unassembled WGS sequence"/>
</dbReference>
<feature type="chain" id="PRO_5036504530" description="Reverse transcriptase domain-containing protein" evidence="1">
    <location>
        <begin position="26"/>
        <end position="91"/>
    </location>
</feature>
<keyword evidence="1" id="KW-0732">Signal</keyword>
<name>A0A8X6RKD1_TRICX</name>
<organism evidence="3 4">
    <name type="scientific">Trichonephila clavipes</name>
    <name type="common">Golden silk orbweaver</name>
    <name type="synonym">Nephila clavipes</name>
    <dbReference type="NCBI Taxonomy" id="2585209"/>
    <lineage>
        <taxon>Eukaryota</taxon>
        <taxon>Metazoa</taxon>
        <taxon>Ecdysozoa</taxon>
        <taxon>Arthropoda</taxon>
        <taxon>Chelicerata</taxon>
        <taxon>Arachnida</taxon>
        <taxon>Araneae</taxon>
        <taxon>Araneomorphae</taxon>
        <taxon>Entelegynae</taxon>
        <taxon>Araneoidea</taxon>
        <taxon>Nephilidae</taxon>
        <taxon>Trichonephila</taxon>
    </lineage>
</organism>
<feature type="signal peptide" evidence="1">
    <location>
        <begin position="1"/>
        <end position="25"/>
    </location>
</feature>
<feature type="domain" description="Reverse transcriptase" evidence="2">
    <location>
        <begin position="1"/>
        <end position="91"/>
    </location>
</feature>
<accession>A0A8X6RKD1</accession>
<protein>
    <recommendedName>
        <fullName evidence="2">Reverse transcriptase domain-containing protein</fullName>
    </recommendedName>
</protein>
<evidence type="ECO:0000259" key="2">
    <source>
        <dbReference type="PROSITE" id="PS50878"/>
    </source>
</evidence>
<evidence type="ECO:0000313" key="3">
    <source>
        <dbReference type="EMBL" id="GFX90912.1"/>
    </source>
</evidence>
<proteinExistence type="predicted"/>
<reference evidence="3" key="1">
    <citation type="submission" date="2020-08" db="EMBL/GenBank/DDBJ databases">
        <title>Multicomponent nature underlies the extraordinary mechanical properties of spider dragline silk.</title>
        <authorList>
            <person name="Kono N."/>
            <person name="Nakamura H."/>
            <person name="Mori M."/>
            <person name="Yoshida Y."/>
            <person name="Ohtoshi R."/>
            <person name="Malay A.D."/>
            <person name="Moran D.A.P."/>
            <person name="Tomita M."/>
            <person name="Numata K."/>
            <person name="Arakawa K."/>
        </authorList>
    </citation>
    <scope>NUCLEOTIDE SEQUENCE</scope>
</reference>
<comment type="caution">
    <text evidence="3">The sequence shown here is derived from an EMBL/GenBank/DDBJ whole genome shotgun (WGS) entry which is preliminary data.</text>
</comment>
<evidence type="ECO:0000313" key="4">
    <source>
        <dbReference type="Proteomes" id="UP000887159"/>
    </source>
</evidence>
<dbReference type="PROSITE" id="PS50878">
    <property type="entry name" value="RT_POL"/>
    <property type="match status" value="1"/>
</dbReference>
<dbReference type="EMBL" id="BMAU01021105">
    <property type="protein sequence ID" value="GFX90912.1"/>
    <property type="molecule type" value="Genomic_DNA"/>
</dbReference>
<keyword evidence="4" id="KW-1185">Reference proteome</keyword>
<dbReference type="Pfam" id="PF00078">
    <property type="entry name" value="RVT_1"/>
    <property type="match status" value="1"/>
</dbReference>
<evidence type="ECO:0000256" key="1">
    <source>
        <dbReference type="SAM" id="SignalP"/>
    </source>
</evidence>